<evidence type="ECO:0000313" key="2">
    <source>
        <dbReference type="EMBL" id="CAC5387119.1"/>
    </source>
</evidence>
<name>A0A6J8BWN2_MYTCO</name>
<organism evidence="2 3">
    <name type="scientific">Mytilus coruscus</name>
    <name type="common">Sea mussel</name>
    <dbReference type="NCBI Taxonomy" id="42192"/>
    <lineage>
        <taxon>Eukaryota</taxon>
        <taxon>Metazoa</taxon>
        <taxon>Spiralia</taxon>
        <taxon>Lophotrochozoa</taxon>
        <taxon>Mollusca</taxon>
        <taxon>Bivalvia</taxon>
        <taxon>Autobranchia</taxon>
        <taxon>Pteriomorphia</taxon>
        <taxon>Mytilida</taxon>
        <taxon>Mytiloidea</taxon>
        <taxon>Mytilidae</taxon>
        <taxon>Mytilinae</taxon>
        <taxon>Mytilus</taxon>
    </lineage>
</organism>
<dbReference type="Pfam" id="PF00078">
    <property type="entry name" value="RVT_1"/>
    <property type="match status" value="1"/>
</dbReference>
<gene>
    <name evidence="2" type="ORF">MCOR_22490</name>
</gene>
<dbReference type="OrthoDB" id="10014409at2759"/>
<evidence type="ECO:0000259" key="1">
    <source>
        <dbReference type="Pfam" id="PF00078"/>
    </source>
</evidence>
<protein>
    <recommendedName>
        <fullName evidence="1">Reverse transcriptase domain-containing protein</fullName>
    </recommendedName>
</protein>
<proteinExistence type="predicted"/>
<dbReference type="Proteomes" id="UP000507470">
    <property type="component" value="Unassembled WGS sequence"/>
</dbReference>
<dbReference type="AlphaFoldDB" id="A0A6J8BWN2"/>
<dbReference type="EMBL" id="CACVKT020003965">
    <property type="protein sequence ID" value="CAC5387119.1"/>
    <property type="molecule type" value="Genomic_DNA"/>
</dbReference>
<sequence length="668" mass="77190">MPDLNVNQTELQFGFTKGLSPIMAALIVSEGILHAKQQKKNLYPATIDSQKAFDVVHHMILLEKLYFEVPADVWKVIQNLYSNMSTEVKWNNHISKRFPIKQGGVQSTHFHKSYINDLRIEIEKRALGLTKELEYWGSPLCADDIVLMSTDETEIQAMLDKAYKYSCEHSGTKWKRRSYPQNSIQDLSSVRSFKATIQPGNTTFEFNANMRIKTIHIKTIRCFQSLPISTSTAAVYMPIGAIPIEAELHKRQLSLLYSILVSENTKLRTLMERQLIVNSKNPESFFARVQEILQYYSLMPIHELIINLPTKFQWKKVIFSLQIINGGYLKYIDRDTDPNPEYASHIRVKLNGRNVTREFIIQWDIHEPYHQCVQENGSKCTSPPVSVDDVTNKSVIHIEWNSWVDDLSTIDSYSYEVFELGHNGIAFSERTKISEVTYISKINEKSNFTVTSQGMYSVVFTAVDKAGNEKSCRVLFLYDNSSAVEVNKETHIIIKQSSKSSNNVWVDVDDPIIDVQWPDKFKNERHHKNMWLDNVLPRLRVDSEYDDHYGIVRFETKFTVYSPNVSQHNDFNVTKSVLDESASLSVAWNDGDMLIVTVRAFDIFEFFEEDTVTVYKDASPPEIRNLWLTRRDRVNISVHSIEDFSKMMHVIMRFGIFSVLRFACPSQS</sequence>
<keyword evidence="3" id="KW-1185">Reference proteome</keyword>
<accession>A0A6J8BWN2</accession>
<evidence type="ECO:0000313" key="3">
    <source>
        <dbReference type="Proteomes" id="UP000507470"/>
    </source>
</evidence>
<feature type="domain" description="Reverse transcriptase" evidence="1">
    <location>
        <begin position="10"/>
        <end position="163"/>
    </location>
</feature>
<dbReference type="InterPro" id="IPR000477">
    <property type="entry name" value="RT_dom"/>
</dbReference>
<reference evidence="2 3" key="1">
    <citation type="submission" date="2020-06" db="EMBL/GenBank/DDBJ databases">
        <authorList>
            <person name="Li R."/>
            <person name="Bekaert M."/>
        </authorList>
    </citation>
    <scope>NUCLEOTIDE SEQUENCE [LARGE SCALE GENOMIC DNA]</scope>
    <source>
        <strain evidence="3">wild</strain>
    </source>
</reference>